<organism evidence="1 2">
    <name type="scientific">Chlamydomonas incerta</name>
    <dbReference type="NCBI Taxonomy" id="51695"/>
    <lineage>
        <taxon>Eukaryota</taxon>
        <taxon>Viridiplantae</taxon>
        <taxon>Chlorophyta</taxon>
        <taxon>core chlorophytes</taxon>
        <taxon>Chlorophyceae</taxon>
        <taxon>CS clade</taxon>
        <taxon>Chlamydomonadales</taxon>
        <taxon>Chlamydomonadaceae</taxon>
        <taxon>Chlamydomonas</taxon>
    </lineage>
</organism>
<proteinExistence type="predicted"/>
<comment type="caution">
    <text evidence="1">The sequence shown here is derived from an EMBL/GenBank/DDBJ whole genome shotgun (WGS) entry which is preliminary data.</text>
</comment>
<reference evidence="1" key="1">
    <citation type="journal article" date="2020" name="bioRxiv">
        <title>Comparative genomics of Chlamydomonas.</title>
        <authorList>
            <person name="Craig R.J."/>
            <person name="Hasan A.R."/>
            <person name="Ness R.W."/>
            <person name="Keightley P.D."/>
        </authorList>
    </citation>
    <scope>NUCLEOTIDE SEQUENCE</scope>
    <source>
        <strain evidence="1">SAG 7.73</strain>
    </source>
</reference>
<gene>
    <name evidence="1" type="ORF">HXX76_006858</name>
</gene>
<dbReference type="AlphaFoldDB" id="A0A835W4L8"/>
<keyword evidence="2" id="KW-1185">Reference proteome</keyword>
<dbReference type="EMBL" id="JAEHOC010000014">
    <property type="protein sequence ID" value="KAG2435656.1"/>
    <property type="molecule type" value="Genomic_DNA"/>
</dbReference>
<evidence type="ECO:0000313" key="2">
    <source>
        <dbReference type="Proteomes" id="UP000650467"/>
    </source>
</evidence>
<dbReference type="Proteomes" id="UP000650467">
    <property type="component" value="Unassembled WGS sequence"/>
</dbReference>
<dbReference type="OrthoDB" id="535408at2759"/>
<evidence type="ECO:0000313" key="1">
    <source>
        <dbReference type="EMBL" id="KAG2435656.1"/>
    </source>
</evidence>
<protein>
    <submittedName>
        <fullName evidence="1">Uncharacterized protein</fullName>
    </submittedName>
</protein>
<accession>A0A835W4L8</accession>
<sequence length="103" mass="10813">MIKAALCISHLLQQHSIASVGIYSSACMRTQHSSMLLCQVLRHSDLGGHQPGRLVSSRSLPCLTLSPNSQGQAHGCEGEGGGEEPWLKGAIPVGHPSAVGKVY</sequence>
<name>A0A835W4L8_CHLIN</name>